<dbReference type="SUPFAM" id="SSF48173">
    <property type="entry name" value="Cryptochrome/photolyase FAD-binding domain"/>
    <property type="match status" value="1"/>
</dbReference>
<dbReference type="RefSeq" id="WP_233052142.1">
    <property type="nucleotide sequence ID" value="NZ_JAIMJA010000006.1"/>
</dbReference>
<comment type="caution">
    <text evidence="1">The sequence shown here is derived from an EMBL/GenBank/DDBJ whole genome shotgun (WGS) entry which is preliminary data.</text>
</comment>
<reference evidence="1 2" key="1">
    <citation type="journal article" date="2022" name="Environ. Microbiol. Rep.">
        <title>Eco-phylogenetic analyses reveal divergent evolution of vitamin B12 metabolism in the marine bacterial family 'Psychromonadaceae'.</title>
        <authorList>
            <person name="Jin X."/>
            <person name="Yang Y."/>
            <person name="Cao H."/>
            <person name="Gao B."/>
            <person name="Zhao Z."/>
        </authorList>
    </citation>
    <scope>NUCLEOTIDE SEQUENCE [LARGE SCALE GENOMIC DNA]</scope>
    <source>
        <strain evidence="1 2">MKS20</strain>
    </source>
</reference>
<protein>
    <submittedName>
        <fullName evidence="1">Cryptochrome/photolyase family protein</fullName>
    </submittedName>
</protein>
<accession>A0ABS8WB35</accession>
<gene>
    <name evidence="1" type="ORF">K6Y31_07235</name>
</gene>
<dbReference type="Gene3D" id="1.10.579.10">
    <property type="entry name" value="DNA Cyclobutane Dipyrimidine Photolyase, subunit A, domain 3"/>
    <property type="match status" value="1"/>
</dbReference>
<evidence type="ECO:0000313" key="1">
    <source>
        <dbReference type="EMBL" id="MCE2594605.1"/>
    </source>
</evidence>
<evidence type="ECO:0000313" key="2">
    <source>
        <dbReference type="Proteomes" id="UP001201273"/>
    </source>
</evidence>
<dbReference type="PANTHER" id="PTHR38657:SF1">
    <property type="entry name" value="SLR1343 PROTEIN"/>
    <property type="match status" value="1"/>
</dbReference>
<dbReference type="InterPro" id="IPR014729">
    <property type="entry name" value="Rossmann-like_a/b/a_fold"/>
</dbReference>
<sequence length="517" mass="60151">MANYHTLRLILGDQLNAHHSWYKSKDDGVLYLIAELKQETDYVVHHVQKVCAFFAAMQGFAHALRQAGHQVLHLTLDDSQVYQDLPDLLTQLCQQHSISQLQFQRPDEYRLRQQLLNLQIDKVDIGEWDCEHFLVPFCELGDYFAPNKHVLMEGFYRKLRKRFNLLMEDDGKPLGGKWNYDAQNRNKFKPADLANIPAPLLFDNPIEEILARLKRHQINTIGEVAEHLPWPINRKQSLALLDYFCQHCLPNFGQFQDAMTAHSPHQWSLYHSRLSFALNAKILHPMQVIQAAISAFEQRPEHISLAQVEGFVRQILGWREYVRGVYWANMPHYSELNSLDAQRALPAFYWHGNTKMNCMGHAIKQSLETSYAHHIQRLMITGNFALLTGIHPDAMDEWYLGIYIDAIEWVEMPNTRGMSQFADGGIIATKPYAASGNYINKMSDYCKGCHYQVKQRDGEYACPFNSLYWQFMIKHRERLANNPRIGMVYRNWDKQTPEQQQSILAQAQDYLANIEDL</sequence>
<keyword evidence="2" id="KW-1185">Reference proteome</keyword>
<dbReference type="Gene3D" id="3.40.50.620">
    <property type="entry name" value="HUPs"/>
    <property type="match status" value="1"/>
</dbReference>
<proteinExistence type="predicted"/>
<dbReference type="EMBL" id="JAIMJA010000006">
    <property type="protein sequence ID" value="MCE2594605.1"/>
    <property type="molecule type" value="Genomic_DNA"/>
</dbReference>
<dbReference type="InterPro" id="IPR036134">
    <property type="entry name" value="Crypto/Photolyase_FAD-like_sf"/>
</dbReference>
<dbReference type="Pfam" id="PF04244">
    <property type="entry name" value="DPRP"/>
    <property type="match status" value="1"/>
</dbReference>
<dbReference type="Proteomes" id="UP001201273">
    <property type="component" value="Unassembled WGS sequence"/>
</dbReference>
<dbReference type="InterPro" id="IPR052551">
    <property type="entry name" value="UV-DNA_repair_photolyase"/>
</dbReference>
<dbReference type="InterPro" id="IPR007357">
    <property type="entry name" value="PhrB-like"/>
</dbReference>
<dbReference type="Gene3D" id="1.10.10.1710">
    <property type="entry name" value="Deoxyribodipyrimidine photolyase-related"/>
    <property type="match status" value="1"/>
</dbReference>
<organism evidence="1 2">
    <name type="scientific">Motilimonas cestriensis</name>
    <dbReference type="NCBI Taxonomy" id="2742685"/>
    <lineage>
        <taxon>Bacteria</taxon>
        <taxon>Pseudomonadati</taxon>
        <taxon>Pseudomonadota</taxon>
        <taxon>Gammaproteobacteria</taxon>
        <taxon>Alteromonadales</taxon>
        <taxon>Alteromonadales genera incertae sedis</taxon>
        <taxon>Motilimonas</taxon>
    </lineage>
</organism>
<name>A0ABS8WB35_9GAMM</name>
<dbReference type="Gene3D" id="1.25.40.80">
    <property type="match status" value="1"/>
</dbReference>
<dbReference type="PANTHER" id="PTHR38657">
    <property type="entry name" value="SLR1343 PROTEIN"/>
    <property type="match status" value="1"/>
</dbReference>